<evidence type="ECO:0000313" key="1">
    <source>
        <dbReference type="EMBL" id="MCZ0666508.1"/>
    </source>
</evidence>
<dbReference type="Proteomes" id="UP001079535">
    <property type="component" value="Unassembled WGS sequence"/>
</dbReference>
<dbReference type="EMBL" id="JAPRAY010000003">
    <property type="protein sequence ID" value="MCZ0666508.1"/>
    <property type="molecule type" value="Genomic_DNA"/>
</dbReference>
<evidence type="ECO:0000313" key="2">
    <source>
        <dbReference type="Proteomes" id="UP001079535"/>
    </source>
</evidence>
<accession>A0A9Q4F256</accession>
<sequence>MQEWYLLSQNTRPNVTGGFENDMFVENKDDAFAESLETDIAVSVILYNSDLSKGKNIRCIVQGNTADTQLKSLERTVLFSIGTVKAGMYVFFENRYWLINGYPGNNGIYEKATMVLCQYLLRWQNSEGKIIERWCNAVSASKYDVGENGNYTITLSSNTYTILIPGDSECLNLDRKRVFIDKRKINPEKVFKMTRTDDILYDYGDEYHGSVLSFIADKTELNLKTDSQELGICDYIDIDHSEHDNDKGTVFAKIIGSDSIKINRKRTYYVKFYSDESCTEEIECTNYTWHVSDDIQVKKTIYENSIEILISDEQYIGKILSLKIISNSHPISEKKIEISNLF</sequence>
<protein>
    <submittedName>
        <fullName evidence="1">Uncharacterized protein</fullName>
    </submittedName>
</protein>
<reference evidence="1" key="1">
    <citation type="submission" date="2022-11" db="EMBL/GenBank/DDBJ databases">
        <title>Temperate bacteriophages infecting mucin-degrading bacterium Ruminococcus gnavus from the human gut.</title>
        <authorList>
            <person name="Buttimer C."/>
        </authorList>
    </citation>
    <scope>NUCLEOTIDE SEQUENCE</scope>
    <source>
        <strain evidence="1">CCUG 49994</strain>
    </source>
</reference>
<gene>
    <name evidence="1" type="ORF">OZZ17_03010</name>
</gene>
<dbReference type="RefSeq" id="WP_009245955.1">
    <property type="nucleotide sequence ID" value="NZ_CABKQB010000018.1"/>
</dbReference>
<organism evidence="1 2">
    <name type="scientific">Mediterraneibacter gnavus</name>
    <name type="common">Ruminococcus gnavus</name>
    <dbReference type="NCBI Taxonomy" id="33038"/>
    <lineage>
        <taxon>Bacteria</taxon>
        <taxon>Bacillati</taxon>
        <taxon>Bacillota</taxon>
        <taxon>Clostridia</taxon>
        <taxon>Lachnospirales</taxon>
        <taxon>Lachnospiraceae</taxon>
        <taxon>Mediterraneibacter</taxon>
    </lineage>
</organism>
<dbReference type="AlphaFoldDB" id="A0A9Q4F256"/>
<comment type="caution">
    <text evidence="1">The sequence shown here is derived from an EMBL/GenBank/DDBJ whole genome shotgun (WGS) entry which is preliminary data.</text>
</comment>
<proteinExistence type="predicted"/>
<name>A0A9Q4F256_MEDGN</name>